<feature type="transmembrane region" description="Helical" evidence="7">
    <location>
        <begin position="105"/>
        <end position="128"/>
    </location>
</feature>
<reference evidence="8 9" key="1">
    <citation type="submission" date="2019-09" db="EMBL/GenBank/DDBJ databases">
        <title>YIM 132548 draft genome.</title>
        <authorList>
            <person name="Jiang L."/>
        </authorList>
    </citation>
    <scope>NUCLEOTIDE SEQUENCE [LARGE SCALE GENOMIC DNA]</scope>
    <source>
        <strain evidence="8 9">YIM 132548</strain>
    </source>
</reference>
<gene>
    <name evidence="8" type="ORF">F6X51_06715</name>
</gene>
<dbReference type="GO" id="GO:0016020">
    <property type="term" value="C:membrane"/>
    <property type="evidence" value="ECO:0007669"/>
    <property type="project" value="UniProtKB-SubCell"/>
</dbReference>
<comment type="similarity">
    <text evidence="2">Belongs to the PucC family.</text>
</comment>
<feature type="transmembrane region" description="Helical" evidence="7">
    <location>
        <begin position="386"/>
        <end position="409"/>
    </location>
</feature>
<dbReference type="SUPFAM" id="SSF103473">
    <property type="entry name" value="MFS general substrate transporter"/>
    <property type="match status" value="1"/>
</dbReference>
<evidence type="ECO:0000313" key="9">
    <source>
        <dbReference type="Proteomes" id="UP000441523"/>
    </source>
</evidence>
<dbReference type="PIRSF" id="PIRSF016565">
    <property type="entry name" value="PucC"/>
    <property type="match status" value="1"/>
</dbReference>
<feature type="transmembrane region" description="Helical" evidence="7">
    <location>
        <begin position="326"/>
        <end position="346"/>
    </location>
</feature>
<feature type="transmembrane region" description="Helical" evidence="7">
    <location>
        <begin position="429"/>
        <end position="455"/>
    </location>
</feature>
<evidence type="ECO:0000256" key="6">
    <source>
        <dbReference type="SAM" id="MobiDB-lite"/>
    </source>
</evidence>
<dbReference type="InterPro" id="IPR026036">
    <property type="entry name" value="PucC"/>
</dbReference>
<feature type="region of interest" description="Disordered" evidence="6">
    <location>
        <begin position="461"/>
        <end position="488"/>
    </location>
</feature>
<dbReference type="EMBL" id="VZZJ01000004">
    <property type="protein sequence ID" value="KAB1074806.1"/>
    <property type="molecule type" value="Genomic_DNA"/>
</dbReference>
<feature type="compositionally biased region" description="Basic and acidic residues" evidence="6">
    <location>
        <begin position="461"/>
        <end position="471"/>
    </location>
</feature>
<keyword evidence="5 7" id="KW-0472">Membrane</keyword>
<feature type="transmembrane region" description="Helical" evidence="7">
    <location>
        <begin position="287"/>
        <end position="314"/>
    </location>
</feature>
<dbReference type="Proteomes" id="UP000441523">
    <property type="component" value="Unassembled WGS sequence"/>
</dbReference>
<comment type="subcellular location">
    <subcellularLocation>
        <location evidence="1">Membrane</location>
        <topology evidence="1">Multi-pass membrane protein</topology>
    </subcellularLocation>
</comment>
<feature type="transmembrane region" description="Helical" evidence="7">
    <location>
        <begin position="352"/>
        <end position="374"/>
    </location>
</feature>
<dbReference type="PANTHER" id="PTHR23538:SF1">
    <property type="entry name" value="44.5 KD BACTERIOCHLOROPHYLL SYNTHASE SUBUNIT"/>
    <property type="match status" value="1"/>
</dbReference>
<dbReference type="PANTHER" id="PTHR23538">
    <property type="entry name" value="44.5 KD BACTERIOCHLOROPHYLL SYNTHASE SUBUNIT"/>
    <property type="match status" value="1"/>
</dbReference>
<dbReference type="CDD" id="cd06176">
    <property type="entry name" value="MFS_BCD_PucC-like"/>
    <property type="match status" value="1"/>
</dbReference>
<dbReference type="InterPro" id="IPR036259">
    <property type="entry name" value="MFS_trans_sf"/>
</dbReference>
<keyword evidence="4 7" id="KW-1133">Transmembrane helix</keyword>
<proteinExistence type="inferred from homology"/>
<evidence type="ECO:0000256" key="1">
    <source>
        <dbReference type="ARBA" id="ARBA00004141"/>
    </source>
</evidence>
<evidence type="ECO:0000256" key="4">
    <source>
        <dbReference type="ARBA" id="ARBA00022989"/>
    </source>
</evidence>
<keyword evidence="3 7" id="KW-0812">Transmembrane</keyword>
<feature type="transmembrane region" description="Helical" evidence="7">
    <location>
        <begin position="207"/>
        <end position="227"/>
    </location>
</feature>
<name>A0A6N6MVR5_9HYPH</name>
<comment type="caution">
    <text evidence="8">The sequence shown here is derived from an EMBL/GenBank/DDBJ whole genome shotgun (WGS) entry which is preliminary data.</text>
</comment>
<sequence length="488" mass="50020">MRPGARITGALMRLGPAILPFADAATAELPLGRLMRLALFQVTVGMAAVLLIGTLNRVMIVELEVPAWIVAVMLSLPLIFAPLRALVGFRSDTHRSVLGWRRVPYIWFGTLLQFGGLAIMPFALLLLSGDTTGPLWAGQLAAALAFVLVGAGLHTTQTVGLALATDLAPAHARPKVVALLCVMLLVGMVVSALAFGLLLADFSAVRLIQVIQGAALVTIVLNGLALWKQEPRNPGRTGNAAPRPSFAQSWAAYAGSGLARRRLVATGLGTAAFSMQDILLEPYGGQILHLSVAATTALTAMLAAGGGLGLLLAARWLNRGGDPFRVAAAGVIVGIMAFSAVVFAAPLASPQLFASGVTLIGLGGGLFAHGTLTASMAKAGPEDTGLALGAWGAVQASAAGLAIAASGIVRDVGSALAVSGALGEALNDASIGYLIVYHIEIALLFATLVAIGPLVREHARPERARDPERGHGLPPAALAPTALANRLS</sequence>
<evidence type="ECO:0000313" key="8">
    <source>
        <dbReference type="EMBL" id="KAB1074806.1"/>
    </source>
</evidence>
<dbReference type="RefSeq" id="WP_150962445.1">
    <property type="nucleotide sequence ID" value="NZ_VZZJ01000004.1"/>
</dbReference>
<protein>
    <submittedName>
        <fullName evidence="8">BCD family MFS transporter</fullName>
    </submittedName>
</protein>
<evidence type="ECO:0000256" key="5">
    <source>
        <dbReference type="ARBA" id="ARBA00023136"/>
    </source>
</evidence>
<dbReference type="AlphaFoldDB" id="A0A6N6MVR5"/>
<dbReference type="Pfam" id="PF03209">
    <property type="entry name" value="PUCC"/>
    <property type="match status" value="1"/>
</dbReference>
<feature type="transmembrane region" description="Helical" evidence="7">
    <location>
        <begin position="34"/>
        <end position="53"/>
    </location>
</feature>
<keyword evidence="9" id="KW-1185">Reference proteome</keyword>
<feature type="transmembrane region" description="Helical" evidence="7">
    <location>
        <begin position="65"/>
        <end position="85"/>
    </location>
</feature>
<dbReference type="InterPro" id="IPR004896">
    <property type="entry name" value="PucC-rel"/>
</dbReference>
<accession>A0A6N6MVR5</accession>
<organism evidence="8 9">
    <name type="scientific">Methylobacterium planeticum</name>
    <dbReference type="NCBI Taxonomy" id="2615211"/>
    <lineage>
        <taxon>Bacteria</taxon>
        <taxon>Pseudomonadati</taxon>
        <taxon>Pseudomonadota</taxon>
        <taxon>Alphaproteobacteria</taxon>
        <taxon>Hyphomicrobiales</taxon>
        <taxon>Methylobacteriaceae</taxon>
        <taxon>Methylobacterium</taxon>
    </lineage>
</organism>
<evidence type="ECO:0000256" key="7">
    <source>
        <dbReference type="SAM" id="Phobius"/>
    </source>
</evidence>
<evidence type="ECO:0000256" key="2">
    <source>
        <dbReference type="ARBA" id="ARBA00008412"/>
    </source>
</evidence>
<dbReference type="Gene3D" id="1.20.1250.20">
    <property type="entry name" value="MFS general substrate transporter like domains"/>
    <property type="match status" value="1"/>
</dbReference>
<feature type="compositionally biased region" description="Low complexity" evidence="6">
    <location>
        <begin position="473"/>
        <end position="488"/>
    </location>
</feature>
<evidence type="ECO:0000256" key="3">
    <source>
        <dbReference type="ARBA" id="ARBA00022692"/>
    </source>
</evidence>
<feature type="transmembrane region" description="Helical" evidence="7">
    <location>
        <begin position="140"/>
        <end position="164"/>
    </location>
</feature>
<feature type="transmembrane region" description="Helical" evidence="7">
    <location>
        <begin position="176"/>
        <end position="200"/>
    </location>
</feature>